<dbReference type="AlphaFoldDB" id="A0A1Y3P992"/>
<organism evidence="1 2">
    <name type="scientific">Pseudomonas caspiana</name>
    <dbReference type="NCBI Taxonomy" id="1451454"/>
    <lineage>
        <taxon>Bacteria</taxon>
        <taxon>Pseudomonadati</taxon>
        <taxon>Pseudomonadota</taxon>
        <taxon>Gammaproteobacteria</taxon>
        <taxon>Pseudomonadales</taxon>
        <taxon>Pseudomonadaceae</taxon>
        <taxon>Pseudomonas</taxon>
    </lineage>
</organism>
<keyword evidence="2" id="KW-1185">Reference proteome</keyword>
<sequence>MRGFLTVICLSAISKDEDLRRHSLIIVGTALIKLARMGRRALVMPGVGQSQGDARDVQAE</sequence>
<dbReference type="EMBL" id="LOHF01000002">
    <property type="protein sequence ID" value="OUM75091.1"/>
    <property type="molecule type" value="Genomic_DNA"/>
</dbReference>
<evidence type="ECO:0000313" key="1">
    <source>
        <dbReference type="EMBL" id="OUM75091.1"/>
    </source>
</evidence>
<gene>
    <name evidence="1" type="ORF">AUC60_02485</name>
</gene>
<reference evidence="1 2" key="1">
    <citation type="journal article" date="2017" name="Syst. Appl. Microbiol.">
        <title>Pseudomonas caspiana sp. nov., a citrus pathogen in the Pseudomonas syringae phylogenetic group.</title>
        <authorList>
            <person name="Busquets A."/>
            <person name="Gomila M."/>
            <person name="Beiki F."/>
            <person name="Mulet M."/>
            <person name="Rahimian H."/>
            <person name="Garcia-Valdes E."/>
            <person name="Lalucat J."/>
        </authorList>
    </citation>
    <scope>NUCLEOTIDE SEQUENCE [LARGE SCALE GENOMIC DNA]</scope>
    <source>
        <strain evidence="1 2">FBF102</strain>
    </source>
</reference>
<dbReference type="Proteomes" id="UP000195440">
    <property type="component" value="Unassembled WGS sequence"/>
</dbReference>
<accession>A0A1Y3P992</accession>
<evidence type="ECO:0000313" key="2">
    <source>
        <dbReference type="Proteomes" id="UP000195440"/>
    </source>
</evidence>
<comment type="caution">
    <text evidence="1">The sequence shown here is derived from an EMBL/GenBank/DDBJ whole genome shotgun (WGS) entry which is preliminary data.</text>
</comment>
<proteinExistence type="predicted"/>
<name>A0A1Y3P992_9PSED</name>
<protein>
    <submittedName>
        <fullName evidence="1">Uncharacterized protein</fullName>
    </submittedName>
</protein>